<dbReference type="Proteomes" id="UP001198242">
    <property type="component" value="Unassembled WGS sequence"/>
</dbReference>
<sequence>MTNKEKELIKDNLRAYNANFKYIKIVSADYGDGFYVFTSEERFKSGSWTQYCYNIDYLNGWLYGAVQAIHKRCGERKEL</sequence>
<evidence type="ECO:0000313" key="1">
    <source>
        <dbReference type="EMBL" id="MCC2211163.1"/>
    </source>
</evidence>
<dbReference type="RefSeq" id="WP_308456776.1">
    <property type="nucleotide sequence ID" value="NZ_JAJEQM010000014.1"/>
</dbReference>
<name>A0AAE3J9R2_9FIRM</name>
<organism evidence="1 2">
    <name type="scientific">Hominilimicola fabiformis</name>
    <dbReference type="NCBI Taxonomy" id="2885356"/>
    <lineage>
        <taxon>Bacteria</taxon>
        <taxon>Bacillati</taxon>
        <taxon>Bacillota</taxon>
        <taxon>Clostridia</taxon>
        <taxon>Eubacteriales</taxon>
        <taxon>Oscillospiraceae</taxon>
        <taxon>Hominilimicola</taxon>
    </lineage>
</organism>
<comment type="caution">
    <text evidence="1">The sequence shown here is derived from an EMBL/GenBank/DDBJ whole genome shotgun (WGS) entry which is preliminary data.</text>
</comment>
<evidence type="ECO:0000313" key="2">
    <source>
        <dbReference type="Proteomes" id="UP001198242"/>
    </source>
</evidence>
<dbReference type="EMBL" id="JAJEQM010000014">
    <property type="protein sequence ID" value="MCC2211163.1"/>
    <property type="molecule type" value="Genomic_DNA"/>
</dbReference>
<proteinExistence type="predicted"/>
<accession>A0AAE3J9R2</accession>
<gene>
    <name evidence="1" type="ORF">LKE05_10235</name>
</gene>
<protein>
    <submittedName>
        <fullName evidence="1">Uncharacterized protein</fullName>
    </submittedName>
</protein>
<keyword evidence="2" id="KW-1185">Reference proteome</keyword>
<dbReference type="AlphaFoldDB" id="A0AAE3J9R2"/>
<reference evidence="1 2" key="1">
    <citation type="submission" date="2021-10" db="EMBL/GenBank/DDBJ databases">
        <title>Anaerobic single-cell dispensing facilitates the cultivation of human gut bacteria.</title>
        <authorList>
            <person name="Afrizal A."/>
        </authorList>
    </citation>
    <scope>NUCLEOTIDE SEQUENCE [LARGE SCALE GENOMIC DNA]</scope>
    <source>
        <strain evidence="1 2">CLA-AA-H232</strain>
    </source>
</reference>